<evidence type="ECO:0000313" key="2">
    <source>
        <dbReference type="EMBL" id="CAL5229366.1"/>
    </source>
</evidence>
<feature type="region of interest" description="Disordered" evidence="1">
    <location>
        <begin position="106"/>
        <end position="134"/>
    </location>
</feature>
<comment type="caution">
    <text evidence="2">The sequence shown here is derived from an EMBL/GenBank/DDBJ whole genome shotgun (WGS) entry which is preliminary data.</text>
</comment>
<organism evidence="2 3">
    <name type="scientific">Coccomyxa viridis</name>
    <dbReference type="NCBI Taxonomy" id="1274662"/>
    <lineage>
        <taxon>Eukaryota</taxon>
        <taxon>Viridiplantae</taxon>
        <taxon>Chlorophyta</taxon>
        <taxon>core chlorophytes</taxon>
        <taxon>Trebouxiophyceae</taxon>
        <taxon>Trebouxiophyceae incertae sedis</taxon>
        <taxon>Coccomyxaceae</taxon>
        <taxon>Coccomyxa</taxon>
    </lineage>
</organism>
<evidence type="ECO:0000256" key="1">
    <source>
        <dbReference type="SAM" id="MobiDB-lite"/>
    </source>
</evidence>
<dbReference type="EMBL" id="CAXHTA020000020">
    <property type="protein sequence ID" value="CAL5229366.1"/>
    <property type="molecule type" value="Genomic_DNA"/>
</dbReference>
<reference evidence="2 3" key="1">
    <citation type="submission" date="2024-06" db="EMBL/GenBank/DDBJ databases">
        <authorList>
            <person name="Kraege A."/>
            <person name="Thomma B."/>
        </authorList>
    </citation>
    <scope>NUCLEOTIDE SEQUENCE [LARGE SCALE GENOMIC DNA]</scope>
</reference>
<accession>A0ABP1GAY5</accession>
<protein>
    <submittedName>
        <fullName evidence="2">G12678 protein</fullName>
    </submittedName>
</protein>
<name>A0ABP1GAY5_9CHLO</name>
<proteinExistence type="predicted"/>
<gene>
    <name evidence="2" type="primary">g12678</name>
    <name evidence="2" type="ORF">VP750_LOCUS11272</name>
</gene>
<sequence>MNGDGGEAVPARPGKRQAVVPAGGAVGLRQSFRSVKTNCLLYPNKHKKGRVPELMPFGLKSTAGGSLSAATSEELLLTIAGRLPVPGGFGGGELANSGVPPAPVTWIPPCNPAARPPEAQSNKKPDDDQSVMDV</sequence>
<dbReference type="Proteomes" id="UP001497392">
    <property type="component" value="Unassembled WGS sequence"/>
</dbReference>
<evidence type="ECO:0000313" key="3">
    <source>
        <dbReference type="Proteomes" id="UP001497392"/>
    </source>
</evidence>
<keyword evidence="3" id="KW-1185">Reference proteome</keyword>